<organism evidence="3 4">
    <name type="scientific">Actinomarinicola tropica</name>
    <dbReference type="NCBI Taxonomy" id="2789776"/>
    <lineage>
        <taxon>Bacteria</taxon>
        <taxon>Bacillati</taxon>
        <taxon>Actinomycetota</taxon>
        <taxon>Acidimicrobiia</taxon>
        <taxon>Acidimicrobiales</taxon>
        <taxon>Iamiaceae</taxon>
        <taxon>Actinomarinicola</taxon>
    </lineage>
</organism>
<dbReference type="HAMAP" id="MF_00386">
    <property type="entry name" value="UPF0161_YidD"/>
    <property type="match status" value="1"/>
</dbReference>
<evidence type="ECO:0000256" key="1">
    <source>
        <dbReference type="HAMAP-Rule" id="MF_00386"/>
    </source>
</evidence>
<dbReference type="Pfam" id="PF01809">
    <property type="entry name" value="YidD"/>
    <property type="match status" value="1"/>
</dbReference>
<evidence type="ECO:0000313" key="3">
    <source>
        <dbReference type="EMBL" id="QGG97185.1"/>
    </source>
</evidence>
<dbReference type="AlphaFoldDB" id="A0A5Q2RVG7"/>
<dbReference type="EMBL" id="CP045851">
    <property type="protein sequence ID" value="QGG97185.1"/>
    <property type="molecule type" value="Genomic_DNA"/>
</dbReference>
<feature type="region of interest" description="Disordered" evidence="2">
    <location>
        <begin position="73"/>
        <end position="105"/>
    </location>
</feature>
<dbReference type="KEGG" id="atq:GH723_18330"/>
<evidence type="ECO:0000256" key="2">
    <source>
        <dbReference type="SAM" id="MobiDB-lite"/>
    </source>
</evidence>
<dbReference type="GO" id="GO:0005886">
    <property type="term" value="C:plasma membrane"/>
    <property type="evidence" value="ECO:0007669"/>
    <property type="project" value="UniProtKB-SubCell"/>
</dbReference>
<dbReference type="PANTHER" id="PTHR33383:SF1">
    <property type="entry name" value="MEMBRANE PROTEIN INSERTION EFFICIENCY FACTOR-RELATED"/>
    <property type="match status" value="1"/>
</dbReference>
<sequence>MAGSAASDGDRTRPSAPARLLLAAVRGYRRARAGRPSPCRYYPSCSTYALEALEVHGAARGAWLTARRIGRCQPWGGHGIDLVPPRSSAEDTPRPPSRDARRKAN</sequence>
<dbReference type="Proteomes" id="UP000334019">
    <property type="component" value="Chromosome"/>
</dbReference>
<gene>
    <name evidence="3" type="primary">yidD</name>
    <name evidence="3" type="ORF">GH723_18330</name>
</gene>
<dbReference type="SMART" id="SM01234">
    <property type="entry name" value="Haemolytic"/>
    <property type="match status" value="1"/>
</dbReference>
<proteinExistence type="inferred from homology"/>
<dbReference type="PANTHER" id="PTHR33383">
    <property type="entry name" value="MEMBRANE PROTEIN INSERTION EFFICIENCY FACTOR-RELATED"/>
    <property type="match status" value="1"/>
</dbReference>
<comment type="function">
    <text evidence="1">Could be involved in insertion of integral membrane proteins into the membrane.</text>
</comment>
<dbReference type="InterPro" id="IPR002696">
    <property type="entry name" value="Membr_insert_effic_factor_YidD"/>
</dbReference>
<reference evidence="3 4" key="1">
    <citation type="submission" date="2019-11" db="EMBL/GenBank/DDBJ databases">
        <authorList>
            <person name="He Y."/>
        </authorList>
    </citation>
    <scope>NUCLEOTIDE SEQUENCE [LARGE SCALE GENOMIC DNA]</scope>
    <source>
        <strain evidence="3 4">SCSIO 58843</strain>
    </source>
</reference>
<protein>
    <recommendedName>
        <fullName evidence="1">Putative membrane protein insertion efficiency factor</fullName>
    </recommendedName>
</protein>
<evidence type="ECO:0000313" key="4">
    <source>
        <dbReference type="Proteomes" id="UP000334019"/>
    </source>
</evidence>
<accession>A0A5Q2RVG7</accession>
<name>A0A5Q2RVG7_9ACTN</name>
<keyword evidence="1" id="KW-0472">Membrane</keyword>
<keyword evidence="4" id="KW-1185">Reference proteome</keyword>
<comment type="similarity">
    <text evidence="1">Belongs to the UPF0161 family.</text>
</comment>
<feature type="compositionally biased region" description="Basic and acidic residues" evidence="2">
    <location>
        <begin position="88"/>
        <end position="99"/>
    </location>
</feature>
<dbReference type="NCBIfam" id="TIGR00278">
    <property type="entry name" value="membrane protein insertion efficiency factor YidD"/>
    <property type="match status" value="1"/>
</dbReference>
<comment type="subcellular location">
    <subcellularLocation>
        <location evidence="1">Cell membrane</location>
        <topology evidence="1">Peripheral membrane protein</topology>
        <orientation evidence="1">Cytoplasmic side</orientation>
    </subcellularLocation>
</comment>
<keyword evidence="1" id="KW-1003">Cell membrane</keyword>